<comment type="caution">
    <text evidence="1">The sequence shown here is derived from an EMBL/GenBank/DDBJ whole genome shotgun (WGS) entry which is preliminary data.</text>
</comment>
<gene>
    <name evidence="1" type="ORF">DJ019_01535</name>
</gene>
<evidence type="ECO:0000313" key="1">
    <source>
        <dbReference type="EMBL" id="RAK68723.1"/>
    </source>
</evidence>
<protein>
    <submittedName>
        <fullName evidence="1">Uncharacterized protein</fullName>
    </submittedName>
</protein>
<keyword evidence="2" id="KW-1185">Reference proteome</keyword>
<accession>A0A328BNP8</accession>
<dbReference type="AlphaFoldDB" id="A0A328BNP8"/>
<proteinExistence type="predicted"/>
<dbReference type="EMBL" id="QFYS01000001">
    <property type="protein sequence ID" value="RAK68723.1"/>
    <property type="molecule type" value="Genomic_DNA"/>
</dbReference>
<name>A0A328BNP8_9CAUL</name>
<evidence type="ECO:0000313" key="2">
    <source>
        <dbReference type="Proteomes" id="UP000249524"/>
    </source>
</evidence>
<sequence>MRAARYLRLGEAYISAARGVLAAPDFEQVRLPFYGLLGHGMELALKSVAARTGWDDERLMWLGHDLDWAWRVTLSDAGFEVHGARAVGGVIRQLSRPHHAQAFRYPALLTWPLPDPRCALAAAEAYLTLVRDRHG</sequence>
<dbReference type="Proteomes" id="UP000249524">
    <property type="component" value="Unassembled WGS sequence"/>
</dbReference>
<reference evidence="1 2" key="1">
    <citation type="submission" date="2018-05" db="EMBL/GenBank/DDBJ databases">
        <authorList>
            <person name="Lanie J.A."/>
            <person name="Ng W.-L."/>
            <person name="Kazmierczak K.M."/>
            <person name="Andrzejewski T.M."/>
            <person name="Davidsen T.M."/>
            <person name="Wayne K.J."/>
            <person name="Tettelin H."/>
            <person name="Glass J.I."/>
            <person name="Rusch D."/>
            <person name="Podicherti R."/>
            <person name="Tsui H.-C.T."/>
            <person name="Winkler M.E."/>
        </authorList>
    </citation>
    <scope>NUCLEOTIDE SEQUENCE [LARGE SCALE GENOMIC DNA]</scope>
    <source>
        <strain evidence="1 2">BUT-10</strain>
    </source>
</reference>
<organism evidence="1 2">
    <name type="scientific">Phenylobacterium kunshanense</name>
    <dbReference type="NCBI Taxonomy" id="1445034"/>
    <lineage>
        <taxon>Bacteria</taxon>
        <taxon>Pseudomonadati</taxon>
        <taxon>Pseudomonadota</taxon>
        <taxon>Alphaproteobacteria</taxon>
        <taxon>Caulobacterales</taxon>
        <taxon>Caulobacteraceae</taxon>
        <taxon>Phenylobacterium</taxon>
    </lineage>
</organism>